<dbReference type="AlphaFoldDB" id="A0A2T7US36"/>
<protein>
    <submittedName>
        <fullName evidence="2">Aminomethyltransferase</fullName>
    </submittedName>
</protein>
<dbReference type="EMBL" id="QDDR01000005">
    <property type="protein sequence ID" value="PVE47401.1"/>
    <property type="molecule type" value="Genomic_DNA"/>
</dbReference>
<keyword evidence="2" id="KW-0808">Transferase</keyword>
<feature type="domain" description="GCVT N-terminal" evidence="1">
    <location>
        <begin position="43"/>
        <end position="256"/>
    </location>
</feature>
<dbReference type="Proteomes" id="UP000244810">
    <property type="component" value="Unassembled WGS sequence"/>
</dbReference>
<dbReference type="PANTHER" id="PTHR43757:SF2">
    <property type="entry name" value="AMINOMETHYLTRANSFERASE, MITOCHONDRIAL"/>
    <property type="match status" value="1"/>
</dbReference>
<evidence type="ECO:0000259" key="1">
    <source>
        <dbReference type="Pfam" id="PF01571"/>
    </source>
</evidence>
<gene>
    <name evidence="2" type="ORF">DDE23_11180</name>
</gene>
<dbReference type="GO" id="GO:0008168">
    <property type="term" value="F:methyltransferase activity"/>
    <property type="evidence" value="ECO:0007669"/>
    <property type="project" value="UniProtKB-KW"/>
</dbReference>
<dbReference type="InterPro" id="IPR006222">
    <property type="entry name" value="GCVT_N"/>
</dbReference>
<dbReference type="Pfam" id="PF01571">
    <property type="entry name" value="GCV_T"/>
    <property type="match status" value="1"/>
</dbReference>
<keyword evidence="2" id="KW-0489">Methyltransferase</keyword>
<reference evidence="2 3" key="1">
    <citation type="journal article" date="2011" name="Syst. Appl. Microbiol.">
        <title>Defluviimonas denitrificans gen. nov., sp. nov., and Pararhodobacter aggregans gen. nov., sp. nov., non-phototrophic Rhodobacteraceae from the biofilter of a marine aquaculture.</title>
        <authorList>
            <person name="Foesel B.U."/>
            <person name="Drake H.L."/>
            <person name="Schramm A."/>
        </authorList>
    </citation>
    <scope>NUCLEOTIDE SEQUENCE [LARGE SCALE GENOMIC DNA]</scope>
    <source>
        <strain evidence="2 3">D1-19</strain>
    </source>
</reference>
<evidence type="ECO:0000313" key="2">
    <source>
        <dbReference type="EMBL" id="PVE47401.1"/>
    </source>
</evidence>
<dbReference type="PANTHER" id="PTHR43757">
    <property type="entry name" value="AMINOMETHYLTRANSFERASE"/>
    <property type="match status" value="1"/>
</dbReference>
<sequence>MNKPHSLAPTTLQDALDAAGGPINLLRSSQLGTTIFPGIPPEFTNWRDEQRAWTHSVAMLEQSYHMTEVHVRGADALAFMAGLMTNRADNFDVMRAKQIVMCGPDGRMISDAVLFREEADFMRVVGPPTAANWVEYNATKTSLNVTVTRDENFIRPRARRDVYRFQLQGPNALALMQEVTGGTLPEIKFFHMGAFRIAGCDVRAVRHGMASTPGFELYGPWEDQQAVREAVERVGEKYDLRKAGSVTYGTAAQESGWMPRPLPAIYEGETMADYRRWIPAQSFEAAGSLGGSFMSDRIEDYYVEPFEVGYGTLVNLNHDFIGRDALVEKKQNQKRRKMTLIWNNDDVFRVLQNSLRNDGPRAKFISLPVPMYSSFQADQVLAGGKPAGVSNWMSYSSNAGAMLSTALMDLEHCEIGKEVTLLWGEPDSRRRTVEAHELTEIRATIAPVPYYAKTNKTEG</sequence>
<accession>A0A2T7US36</accession>
<dbReference type="OrthoDB" id="9772660at2"/>
<dbReference type="Gene3D" id="3.30.1360.120">
    <property type="entry name" value="Probable tRNA modification gtpase trme, domain 1"/>
    <property type="match status" value="1"/>
</dbReference>
<proteinExistence type="predicted"/>
<dbReference type="RefSeq" id="WP_107753733.1">
    <property type="nucleotide sequence ID" value="NZ_QBKF01000010.1"/>
</dbReference>
<dbReference type="InterPro" id="IPR027266">
    <property type="entry name" value="TrmE/GcvT-like"/>
</dbReference>
<keyword evidence="3" id="KW-1185">Reference proteome</keyword>
<evidence type="ECO:0000313" key="3">
    <source>
        <dbReference type="Proteomes" id="UP000244810"/>
    </source>
</evidence>
<dbReference type="GO" id="GO:0032259">
    <property type="term" value="P:methylation"/>
    <property type="evidence" value="ECO:0007669"/>
    <property type="project" value="UniProtKB-KW"/>
</dbReference>
<name>A0A2T7US36_9RHOB</name>
<dbReference type="SUPFAM" id="SSF103025">
    <property type="entry name" value="Folate-binding domain"/>
    <property type="match status" value="1"/>
</dbReference>
<organism evidence="2 3">
    <name type="scientific">Pararhodobacter aggregans</name>
    <dbReference type="NCBI Taxonomy" id="404875"/>
    <lineage>
        <taxon>Bacteria</taxon>
        <taxon>Pseudomonadati</taxon>
        <taxon>Pseudomonadota</taxon>
        <taxon>Alphaproteobacteria</taxon>
        <taxon>Rhodobacterales</taxon>
        <taxon>Paracoccaceae</taxon>
        <taxon>Pararhodobacter</taxon>
    </lineage>
</organism>
<dbReference type="InterPro" id="IPR028896">
    <property type="entry name" value="GcvT/YgfZ/DmdA"/>
</dbReference>
<comment type="caution">
    <text evidence="2">The sequence shown here is derived from an EMBL/GenBank/DDBJ whole genome shotgun (WGS) entry which is preliminary data.</text>
</comment>